<protein>
    <submittedName>
        <fullName evidence="2">Uncharacterized protein</fullName>
    </submittedName>
</protein>
<sequence>MKPVYRIVGVLLVVGGGVLGWRMLADRPDAAMPMTPAASAPPMPLPSAKTDWPAVASSPASQDSPLLPLDRPELAAHTLAAAREQGDSRSPPILRSEALPGPTEAELADPKQYAQYETRQHERLVSNYIKAANQALPGLRKDIARARAEGMAEADIAVGIEKSRRIAAMQKELMEKYPHLVTRDD</sequence>
<feature type="region of interest" description="Disordered" evidence="1">
    <location>
        <begin position="36"/>
        <end position="67"/>
    </location>
</feature>
<dbReference type="EMBL" id="JARRAF010000031">
    <property type="protein sequence ID" value="MDK2126109.1"/>
    <property type="molecule type" value="Genomic_DNA"/>
</dbReference>
<gene>
    <name evidence="2" type="ORF">PZA18_18865</name>
</gene>
<evidence type="ECO:0000313" key="2">
    <source>
        <dbReference type="EMBL" id="MDK2126109.1"/>
    </source>
</evidence>
<reference evidence="2" key="1">
    <citation type="submission" date="2023-03" db="EMBL/GenBank/DDBJ databases">
        <title>Chitinimonas shenzhenensis gen. nov., sp. nov., a novel member of family Burkholderiaceae isolated from activated sludge collected in Shen Zhen, China.</title>
        <authorList>
            <person name="Wang X."/>
        </authorList>
    </citation>
    <scope>NUCLEOTIDE SEQUENCE</scope>
    <source>
        <strain evidence="2">DQS-5</strain>
    </source>
</reference>
<dbReference type="Proteomes" id="UP001172778">
    <property type="component" value="Unassembled WGS sequence"/>
</dbReference>
<comment type="caution">
    <text evidence="2">The sequence shown here is derived from an EMBL/GenBank/DDBJ whole genome shotgun (WGS) entry which is preliminary data.</text>
</comment>
<evidence type="ECO:0000256" key="1">
    <source>
        <dbReference type="SAM" id="MobiDB-lite"/>
    </source>
</evidence>
<name>A0ABT7E1B2_9NEIS</name>
<accession>A0ABT7E1B2</accession>
<evidence type="ECO:0000313" key="3">
    <source>
        <dbReference type="Proteomes" id="UP001172778"/>
    </source>
</evidence>
<dbReference type="RefSeq" id="WP_284102424.1">
    <property type="nucleotide sequence ID" value="NZ_JARRAF010000031.1"/>
</dbReference>
<feature type="region of interest" description="Disordered" evidence="1">
    <location>
        <begin position="80"/>
        <end position="106"/>
    </location>
</feature>
<proteinExistence type="predicted"/>
<keyword evidence="3" id="KW-1185">Reference proteome</keyword>
<organism evidence="2 3">
    <name type="scientific">Parachitinimonas caeni</name>
    <dbReference type="NCBI Taxonomy" id="3031301"/>
    <lineage>
        <taxon>Bacteria</taxon>
        <taxon>Pseudomonadati</taxon>
        <taxon>Pseudomonadota</taxon>
        <taxon>Betaproteobacteria</taxon>
        <taxon>Neisseriales</taxon>
        <taxon>Chitinibacteraceae</taxon>
        <taxon>Parachitinimonas</taxon>
    </lineage>
</organism>